<feature type="region of interest" description="Disordered" evidence="1">
    <location>
        <begin position="40"/>
        <end position="72"/>
    </location>
</feature>
<feature type="region of interest" description="Disordered" evidence="1">
    <location>
        <begin position="172"/>
        <end position="201"/>
    </location>
</feature>
<evidence type="ECO:0000259" key="2">
    <source>
        <dbReference type="SMART" id="SM00909"/>
    </source>
</evidence>
<feature type="compositionally biased region" description="Basic and acidic residues" evidence="1">
    <location>
        <begin position="192"/>
        <end position="201"/>
    </location>
</feature>
<reference evidence="3" key="1">
    <citation type="submission" date="2023-01" db="EMBL/GenBank/DDBJ databases">
        <title>The diversity of Class Acidimicrobiia in South China Sea sediment environments and the proposal of Iamia marina sp. nov., a novel species of the genus Iamia.</title>
        <authorList>
            <person name="He Y."/>
            <person name="Tian X."/>
        </authorList>
    </citation>
    <scope>NUCLEOTIDE SEQUENCE</scope>
    <source>
        <strain evidence="3">DSM 19957</strain>
    </source>
</reference>
<dbReference type="Proteomes" id="UP001216390">
    <property type="component" value="Chromosome"/>
</dbReference>
<dbReference type="Pfam" id="PF10646">
    <property type="entry name" value="Germane"/>
    <property type="match status" value="1"/>
</dbReference>
<dbReference type="KEGG" id="ima:PO878_12165"/>
<evidence type="ECO:0000256" key="1">
    <source>
        <dbReference type="SAM" id="MobiDB-lite"/>
    </source>
</evidence>
<keyword evidence="4" id="KW-1185">Reference proteome</keyword>
<name>A0AAE9Y3E6_9ACTN</name>
<dbReference type="RefSeq" id="WP_272734779.1">
    <property type="nucleotide sequence ID" value="NZ_CP116942.1"/>
</dbReference>
<organism evidence="3 4">
    <name type="scientific">Iamia majanohamensis</name>
    <dbReference type="NCBI Taxonomy" id="467976"/>
    <lineage>
        <taxon>Bacteria</taxon>
        <taxon>Bacillati</taxon>
        <taxon>Actinomycetota</taxon>
        <taxon>Acidimicrobiia</taxon>
        <taxon>Acidimicrobiales</taxon>
        <taxon>Iamiaceae</taxon>
        <taxon>Iamia</taxon>
    </lineage>
</organism>
<accession>A0AAE9Y3E6</accession>
<gene>
    <name evidence="3" type="ORF">PO878_12165</name>
</gene>
<evidence type="ECO:0000313" key="3">
    <source>
        <dbReference type="EMBL" id="WCO65254.1"/>
    </source>
</evidence>
<proteinExistence type="predicted"/>
<protein>
    <submittedName>
        <fullName evidence="3">GerMN domain-containing protein</fullName>
    </submittedName>
</protein>
<dbReference type="SMART" id="SM00909">
    <property type="entry name" value="Germane"/>
    <property type="match status" value="1"/>
</dbReference>
<dbReference type="AlphaFoldDB" id="A0AAE9Y3E6"/>
<dbReference type="InterPro" id="IPR019606">
    <property type="entry name" value="GerMN"/>
</dbReference>
<feature type="domain" description="GerMN" evidence="2">
    <location>
        <begin position="90"/>
        <end position="180"/>
    </location>
</feature>
<dbReference type="EMBL" id="CP116942">
    <property type="protein sequence ID" value="WCO65254.1"/>
    <property type="molecule type" value="Genomic_DNA"/>
</dbReference>
<feature type="compositionally biased region" description="Polar residues" evidence="1">
    <location>
        <begin position="52"/>
        <end position="69"/>
    </location>
</feature>
<evidence type="ECO:0000313" key="4">
    <source>
        <dbReference type="Proteomes" id="UP001216390"/>
    </source>
</evidence>
<sequence>MISPLPLRRGAVAALLALLVALLAGGCGVPTDDEPRAITAESTTTQPPPDSSRPTGNTTTIYLSTPSDSPTEEVTPLVAVTRNLDAPPTPSETLATLFDGPTEEEQQRGLVSLIPPDTGLEEIELDSGGRLTLDLTMEWSLLQGPDELVAYAQVVLTATDLPEVNSVRFQVEGEPIAEVPTDDEPKTQVTGDDYRELDPSV</sequence>